<sequence length="262" mass="28195">MSLLATGPDLGTGTADLWLLPEHAIPAFTAGLGGERLLTPAERARRARLFSPAARQRFLARRLLCRQALSARTGRPPDAWRFTTGRHGRPEPAPDGYGDGDGVRFSLASTRGLVVCAVTTGRACGVDVESYGLSADSAHHLARFFAPAERRELAALDPAARAARTGELWVLKEAYLKAQGAGLHRSLAEFSFTPRGPSGQGRITVRDPLRPGPWSFDLLDLLHPGARHLVALSVEGDHPAEVRQTWPAGADTPTAPRRREAP</sequence>
<comment type="caution">
    <text evidence="5">The sequence shown here is derived from an EMBL/GenBank/DDBJ whole genome shotgun (WGS) entry which is preliminary data.</text>
</comment>
<evidence type="ECO:0000256" key="3">
    <source>
        <dbReference type="SAM" id="MobiDB-lite"/>
    </source>
</evidence>
<dbReference type="EMBL" id="JALPTH010000022">
    <property type="protein sequence ID" value="MCK8679964.1"/>
    <property type="molecule type" value="Genomic_DNA"/>
</dbReference>
<dbReference type="InterPro" id="IPR037143">
    <property type="entry name" value="4-PPantetheinyl_Trfase_dom_sf"/>
</dbReference>
<name>A0ABT0IF63_9ACTN</name>
<dbReference type="Gene3D" id="3.90.470.20">
    <property type="entry name" value="4'-phosphopantetheinyl transferase domain"/>
    <property type="match status" value="2"/>
</dbReference>
<evidence type="ECO:0000313" key="5">
    <source>
        <dbReference type="EMBL" id="MCK8679964.1"/>
    </source>
</evidence>
<protein>
    <submittedName>
        <fullName evidence="5">4'-phosphopantetheinyl transferase superfamily protein</fullName>
    </submittedName>
</protein>
<feature type="region of interest" description="Disordered" evidence="3">
    <location>
        <begin position="241"/>
        <end position="262"/>
    </location>
</feature>
<dbReference type="InterPro" id="IPR050559">
    <property type="entry name" value="P-Pant_transferase_sf"/>
</dbReference>
<keyword evidence="2 5" id="KW-0808">Transferase</keyword>
<evidence type="ECO:0000256" key="1">
    <source>
        <dbReference type="ARBA" id="ARBA00010990"/>
    </source>
</evidence>
<dbReference type="GO" id="GO:0016740">
    <property type="term" value="F:transferase activity"/>
    <property type="evidence" value="ECO:0007669"/>
    <property type="project" value="UniProtKB-KW"/>
</dbReference>
<evidence type="ECO:0000259" key="4">
    <source>
        <dbReference type="Pfam" id="PF01648"/>
    </source>
</evidence>
<dbReference type="Pfam" id="PF01648">
    <property type="entry name" value="ACPS"/>
    <property type="match status" value="1"/>
</dbReference>
<dbReference type="SUPFAM" id="SSF56214">
    <property type="entry name" value="4'-phosphopantetheinyl transferase"/>
    <property type="match status" value="2"/>
</dbReference>
<reference evidence="5 6" key="1">
    <citation type="submission" date="2022-04" db="EMBL/GenBank/DDBJ databases">
        <title>Streptomyces sp. nov. LCR6-01 isolated from Lichen of Dirinaria sp.</title>
        <authorList>
            <person name="Kanchanasin P."/>
            <person name="Tanasupawat S."/>
            <person name="Phongsopitanun W."/>
        </authorList>
    </citation>
    <scope>NUCLEOTIDE SEQUENCE [LARGE SCALE GENOMIC DNA]</scope>
    <source>
        <strain evidence="5 6">LCR6-01</strain>
    </source>
</reference>
<dbReference type="Proteomes" id="UP001522868">
    <property type="component" value="Unassembled WGS sequence"/>
</dbReference>
<evidence type="ECO:0000313" key="6">
    <source>
        <dbReference type="Proteomes" id="UP001522868"/>
    </source>
</evidence>
<accession>A0ABT0IF63</accession>
<dbReference type="InterPro" id="IPR008278">
    <property type="entry name" value="4-PPantetheinyl_Trfase_dom"/>
</dbReference>
<gene>
    <name evidence="5" type="ORF">M1O15_21715</name>
</gene>
<keyword evidence="6" id="KW-1185">Reference proteome</keyword>
<organism evidence="5 6">
    <name type="scientific">Streptomyces lichenis</name>
    <dbReference type="NCBI Taxonomy" id="2306967"/>
    <lineage>
        <taxon>Bacteria</taxon>
        <taxon>Bacillati</taxon>
        <taxon>Actinomycetota</taxon>
        <taxon>Actinomycetes</taxon>
        <taxon>Kitasatosporales</taxon>
        <taxon>Streptomycetaceae</taxon>
        <taxon>Streptomyces</taxon>
    </lineage>
</organism>
<dbReference type="PANTHER" id="PTHR12215:SF10">
    <property type="entry name" value="L-AMINOADIPATE-SEMIALDEHYDE DEHYDROGENASE-PHOSPHOPANTETHEINYL TRANSFERASE"/>
    <property type="match status" value="1"/>
</dbReference>
<feature type="region of interest" description="Disordered" evidence="3">
    <location>
        <begin position="76"/>
        <end position="98"/>
    </location>
</feature>
<dbReference type="PANTHER" id="PTHR12215">
    <property type="entry name" value="PHOSPHOPANTETHEINE TRANSFERASE"/>
    <property type="match status" value="1"/>
</dbReference>
<evidence type="ECO:0000256" key="2">
    <source>
        <dbReference type="ARBA" id="ARBA00022679"/>
    </source>
</evidence>
<feature type="domain" description="4'-phosphopantetheinyl transferase" evidence="4">
    <location>
        <begin position="124"/>
        <end position="219"/>
    </location>
</feature>
<comment type="similarity">
    <text evidence="1">Belongs to the P-Pant transferase superfamily. Gsp/Sfp/HetI/AcpT family.</text>
</comment>
<dbReference type="RefSeq" id="WP_248635781.1">
    <property type="nucleotide sequence ID" value="NZ_JALPTH010000022.1"/>
</dbReference>
<proteinExistence type="inferred from homology"/>